<feature type="non-terminal residue" evidence="3">
    <location>
        <position position="1"/>
    </location>
</feature>
<dbReference type="InterPro" id="IPR041577">
    <property type="entry name" value="RT_RNaseH_2"/>
</dbReference>
<comment type="caution">
    <text evidence="3">The sequence shown here is derived from an EMBL/GenBank/DDBJ whole genome shotgun (WGS) entry which is preliminary data.</text>
</comment>
<dbReference type="InterPro" id="IPR043502">
    <property type="entry name" value="DNA/RNA_pol_sf"/>
</dbReference>
<evidence type="ECO:0000313" key="4">
    <source>
        <dbReference type="Proteomes" id="UP000257109"/>
    </source>
</evidence>
<dbReference type="GO" id="GO:0003824">
    <property type="term" value="F:catalytic activity"/>
    <property type="evidence" value="ECO:0007669"/>
    <property type="project" value="UniProtKB-KW"/>
</dbReference>
<name>A0A371ELE3_MUCPR</name>
<dbReference type="InterPro" id="IPR050951">
    <property type="entry name" value="Retrovirus_Pol_polyprotein"/>
</dbReference>
<dbReference type="OrthoDB" id="101614at2759"/>
<evidence type="ECO:0000259" key="2">
    <source>
        <dbReference type="PROSITE" id="PS50878"/>
    </source>
</evidence>
<dbReference type="PANTHER" id="PTHR37984">
    <property type="entry name" value="PROTEIN CBG26694"/>
    <property type="match status" value="1"/>
</dbReference>
<keyword evidence="4" id="KW-1185">Reference proteome</keyword>
<feature type="domain" description="Reverse transcriptase" evidence="2">
    <location>
        <begin position="1"/>
        <end position="82"/>
    </location>
</feature>
<dbReference type="Proteomes" id="UP000257109">
    <property type="component" value="Unassembled WGS sequence"/>
</dbReference>
<proteinExistence type="predicted"/>
<dbReference type="Pfam" id="PF17919">
    <property type="entry name" value="RT_RNaseH_2"/>
    <property type="match status" value="1"/>
</dbReference>
<dbReference type="PROSITE" id="PS50878">
    <property type="entry name" value="RT_POL"/>
    <property type="match status" value="1"/>
</dbReference>
<dbReference type="AlphaFoldDB" id="A0A371ELE3"/>
<organism evidence="3 4">
    <name type="scientific">Mucuna pruriens</name>
    <name type="common">Velvet bean</name>
    <name type="synonym">Dolichos pruriens</name>
    <dbReference type="NCBI Taxonomy" id="157652"/>
    <lineage>
        <taxon>Eukaryota</taxon>
        <taxon>Viridiplantae</taxon>
        <taxon>Streptophyta</taxon>
        <taxon>Embryophyta</taxon>
        <taxon>Tracheophyta</taxon>
        <taxon>Spermatophyta</taxon>
        <taxon>Magnoliopsida</taxon>
        <taxon>eudicotyledons</taxon>
        <taxon>Gunneridae</taxon>
        <taxon>Pentapetalae</taxon>
        <taxon>rosids</taxon>
        <taxon>fabids</taxon>
        <taxon>Fabales</taxon>
        <taxon>Fabaceae</taxon>
        <taxon>Papilionoideae</taxon>
        <taxon>50 kb inversion clade</taxon>
        <taxon>NPAAA clade</taxon>
        <taxon>indigoferoid/millettioid clade</taxon>
        <taxon>Phaseoleae</taxon>
        <taxon>Mucuna</taxon>
    </lineage>
</organism>
<keyword evidence="1" id="KW-0511">Multifunctional enzyme</keyword>
<dbReference type="Pfam" id="PF00078">
    <property type="entry name" value="RVT_1"/>
    <property type="match status" value="1"/>
</dbReference>
<accession>A0A371ELE3</accession>
<protein>
    <submittedName>
        <fullName evidence="3">Retrovirus-related Pol polyprotein from transposon 17.6</fullName>
    </submittedName>
</protein>
<dbReference type="EMBL" id="QJKJ01013237">
    <property type="protein sequence ID" value="RDX66873.1"/>
    <property type="molecule type" value="Genomic_DNA"/>
</dbReference>
<dbReference type="PANTHER" id="PTHR37984:SF5">
    <property type="entry name" value="PROTEIN NYNRIN-LIKE"/>
    <property type="match status" value="1"/>
</dbReference>
<gene>
    <name evidence="3" type="primary">pol</name>
    <name evidence="3" type="ORF">CR513_54316</name>
</gene>
<dbReference type="Gene3D" id="3.30.70.270">
    <property type="match status" value="2"/>
</dbReference>
<dbReference type="CDD" id="cd01647">
    <property type="entry name" value="RT_LTR"/>
    <property type="match status" value="1"/>
</dbReference>
<evidence type="ECO:0000313" key="3">
    <source>
        <dbReference type="EMBL" id="RDX66873.1"/>
    </source>
</evidence>
<dbReference type="InterPro" id="IPR043128">
    <property type="entry name" value="Rev_trsase/Diguanyl_cyclase"/>
</dbReference>
<dbReference type="InterPro" id="IPR000477">
    <property type="entry name" value="RT_dom"/>
</dbReference>
<reference evidence="3" key="1">
    <citation type="submission" date="2018-05" db="EMBL/GenBank/DDBJ databases">
        <title>Draft genome of Mucuna pruriens seed.</title>
        <authorList>
            <person name="Nnadi N.E."/>
            <person name="Vos R."/>
            <person name="Hasami M.H."/>
            <person name="Devisetty U.K."/>
            <person name="Aguiy J.C."/>
        </authorList>
    </citation>
    <scope>NUCLEOTIDE SEQUENCE [LARGE SCALE GENOMIC DNA]</scope>
    <source>
        <strain evidence="3">JCA_2017</strain>
    </source>
</reference>
<evidence type="ECO:0000256" key="1">
    <source>
        <dbReference type="ARBA" id="ARBA00023268"/>
    </source>
</evidence>
<sequence length="272" mass="30949">MPFGLKNAGTTYQHLMDKIFREIIGVNIEVYVDDMVVKSTEAKKHCEALRRVFGILRKHQLRLNPEKCSFGVHAGKFLRFMLTKRGIEANPDKCQAVIKMRSPQNVKEVQQLMGRITALSRFISRSAKTTRPIFGTLKKAGNFIWTDECEEAFLRFKAMLAAPPVLTRSTEGIPLYLYISVSDATISGLLVQRREGHQRPATLALVITSRRLRPYFQNFGIVVRTDLPIRQVLRKPDLAGQMVAWSVQLSEFEISFEKRGHVKAQALADFLT</sequence>
<dbReference type="SUPFAM" id="SSF56672">
    <property type="entry name" value="DNA/RNA polymerases"/>
    <property type="match status" value="1"/>
</dbReference>